<accession>A0A6J4NSH3</accession>
<protein>
    <submittedName>
        <fullName evidence="2">Uncharacterized protein</fullName>
    </submittedName>
</protein>
<evidence type="ECO:0000313" key="2">
    <source>
        <dbReference type="EMBL" id="CAA9396218.1"/>
    </source>
</evidence>
<dbReference type="EMBL" id="CADCUS010000172">
    <property type="protein sequence ID" value="CAA9396218.1"/>
    <property type="molecule type" value="Genomic_DNA"/>
</dbReference>
<dbReference type="AlphaFoldDB" id="A0A6J4NSH3"/>
<organism evidence="2">
    <name type="scientific">uncultured Pseudonocardia sp</name>
    <dbReference type="NCBI Taxonomy" id="211455"/>
    <lineage>
        <taxon>Bacteria</taxon>
        <taxon>Bacillati</taxon>
        <taxon>Actinomycetota</taxon>
        <taxon>Actinomycetes</taxon>
        <taxon>Pseudonocardiales</taxon>
        <taxon>Pseudonocardiaceae</taxon>
        <taxon>Pseudonocardia</taxon>
        <taxon>environmental samples</taxon>
    </lineage>
</organism>
<gene>
    <name evidence="2" type="ORF">AVDCRST_MAG66-1180</name>
</gene>
<feature type="region of interest" description="Disordered" evidence="1">
    <location>
        <begin position="95"/>
        <end position="115"/>
    </location>
</feature>
<name>A0A6J4NSH3_9PSEU</name>
<sequence>MSEDRRYDLYHRPGQRELALTGLLGRQLNGLVGITGMFHEVPPDTNQRITSQPSVLLVGRSRLDRRPAHRLTPPHPLDITVVETIAAVAVSATSLAQRSPPDIRRPAAGGGPRWVGGTSEDAGTMGGEPGTSQELACRWRCAGF</sequence>
<reference evidence="2" key="1">
    <citation type="submission" date="2020-02" db="EMBL/GenBank/DDBJ databases">
        <authorList>
            <person name="Meier V. D."/>
        </authorList>
    </citation>
    <scope>NUCLEOTIDE SEQUENCE</scope>
    <source>
        <strain evidence="2">AVDCRST_MAG66</strain>
    </source>
</reference>
<proteinExistence type="predicted"/>
<evidence type="ECO:0000256" key="1">
    <source>
        <dbReference type="SAM" id="MobiDB-lite"/>
    </source>
</evidence>